<dbReference type="Proteomes" id="UP000233535">
    <property type="component" value="Unassembled WGS sequence"/>
</dbReference>
<evidence type="ECO:0000256" key="1">
    <source>
        <dbReference type="SAM" id="SignalP"/>
    </source>
</evidence>
<dbReference type="RefSeq" id="WP_101262041.1">
    <property type="nucleotide sequence ID" value="NZ_MVDD01000010.1"/>
</dbReference>
<reference evidence="2 3" key="1">
    <citation type="journal article" date="2017" name="Front. Microbiol.">
        <title>Labilibaculum manganireducens gen. nov., sp. nov. and Labilibaculum filiforme sp. nov., Novel Bacteroidetes Isolated from Subsurface Sediments of the Baltic Sea.</title>
        <authorList>
            <person name="Vandieken V."/>
            <person name="Marshall I.P."/>
            <person name="Niemann H."/>
            <person name="Engelen B."/>
            <person name="Cypionka H."/>
        </authorList>
    </citation>
    <scope>NUCLEOTIDE SEQUENCE [LARGE SCALE GENOMIC DNA]</scope>
    <source>
        <strain evidence="2 3">59.16B</strain>
    </source>
</reference>
<dbReference type="OrthoDB" id="1159893at2"/>
<feature type="signal peptide" evidence="1">
    <location>
        <begin position="1"/>
        <end position="22"/>
    </location>
</feature>
<name>A0A2N3HVF0_9BACT</name>
<keyword evidence="1" id="KW-0732">Signal</keyword>
<feature type="chain" id="PRO_5014671849" description="Lipocalin-like domain-containing protein" evidence="1">
    <location>
        <begin position="23"/>
        <end position="328"/>
    </location>
</feature>
<keyword evidence="3" id="KW-1185">Reference proteome</keyword>
<dbReference type="EMBL" id="MVDD01000010">
    <property type="protein sequence ID" value="PKQ62013.1"/>
    <property type="molecule type" value="Genomic_DNA"/>
</dbReference>
<evidence type="ECO:0000313" key="2">
    <source>
        <dbReference type="EMBL" id="PKQ62013.1"/>
    </source>
</evidence>
<evidence type="ECO:0008006" key="4">
    <source>
        <dbReference type="Google" id="ProtNLM"/>
    </source>
</evidence>
<dbReference type="AlphaFoldDB" id="A0A2N3HVF0"/>
<accession>A0A2N3HVF0</accession>
<gene>
    <name evidence="2" type="ORF">BZG02_13820</name>
</gene>
<evidence type="ECO:0000313" key="3">
    <source>
        <dbReference type="Proteomes" id="UP000233535"/>
    </source>
</evidence>
<organism evidence="2 3">
    <name type="scientific">Labilibaculum filiforme</name>
    <dbReference type="NCBI Taxonomy" id="1940526"/>
    <lineage>
        <taxon>Bacteria</taxon>
        <taxon>Pseudomonadati</taxon>
        <taxon>Bacteroidota</taxon>
        <taxon>Bacteroidia</taxon>
        <taxon>Marinilabiliales</taxon>
        <taxon>Marinifilaceae</taxon>
        <taxon>Labilibaculum</taxon>
    </lineage>
</organism>
<dbReference type="PROSITE" id="PS51257">
    <property type="entry name" value="PROKAR_LIPOPROTEIN"/>
    <property type="match status" value="1"/>
</dbReference>
<proteinExistence type="predicted"/>
<sequence>MSWLISKSRVLVLSLFAFSLLMVGCDDEDSDSADQEVVDTIAETKANLVGEWVLISSTIDNENVASSEFEIVKQSKADFYEDNTYKLVYKTGISNDSGSNVSTSTETGTYVVNGINQVSFFNSSSDIQLKESRLQITSVARVSGKEQTQVDVFIRSDSEELQEQNNIGSDVIEEENDDSDVVNTYDGTAVISKLLGKWKISGQTDKCLKMNTIEFKSDTIFEFIQHKATFNRSDLLNYNISVSYPMPAVFSASVTKGDDTVVFDTEANCQFVKTSQVKYFVKDENTILLKNSTKVKILLEDDSAFKLVFTYSDENGDEKIIEFTYVKM</sequence>
<comment type="caution">
    <text evidence="2">The sequence shown here is derived from an EMBL/GenBank/DDBJ whole genome shotgun (WGS) entry which is preliminary data.</text>
</comment>
<protein>
    <recommendedName>
        <fullName evidence="4">Lipocalin-like domain-containing protein</fullName>
    </recommendedName>
</protein>